<sequence length="147" mass="16104">MAFTILHNLQIVFLSTLIILRFPATVSPQSECPYPCYPPPTFPGESPPAAAATSPPAATTPPATTTPPDSFSGSSPTGIFPYTPPSPYFYGVTPPPPEPIVNWFPYYYRKPPHQESSSSFGLRESKAVILPLLYVSLRLLTFCYYTV</sequence>
<protein>
    <submittedName>
        <fullName evidence="3">Hydroxyproline-rich glycoprotein family protein</fullName>
    </submittedName>
</protein>
<dbReference type="Proteomes" id="UP000325081">
    <property type="component" value="Unassembled WGS sequence"/>
</dbReference>
<evidence type="ECO:0000313" key="4">
    <source>
        <dbReference type="Proteomes" id="UP000325081"/>
    </source>
</evidence>
<feature type="chain" id="PRO_5023120783" evidence="2">
    <location>
        <begin position="29"/>
        <end position="147"/>
    </location>
</feature>
<feature type="compositionally biased region" description="Low complexity" evidence="1">
    <location>
        <begin position="47"/>
        <end position="68"/>
    </location>
</feature>
<dbReference type="OrthoDB" id="913449at2759"/>
<evidence type="ECO:0000256" key="2">
    <source>
        <dbReference type="SAM" id="SignalP"/>
    </source>
</evidence>
<gene>
    <name evidence="3" type="ORF">STAS_21542</name>
</gene>
<proteinExistence type="predicted"/>
<feature type="signal peptide" evidence="2">
    <location>
        <begin position="1"/>
        <end position="28"/>
    </location>
</feature>
<evidence type="ECO:0000256" key="1">
    <source>
        <dbReference type="SAM" id="MobiDB-lite"/>
    </source>
</evidence>
<dbReference type="PANTHER" id="PTHR37702">
    <property type="entry name" value="PROLINE-RICH FAMILY PROTEIN"/>
    <property type="match status" value="1"/>
</dbReference>
<dbReference type="EMBL" id="BKCP01007070">
    <property type="protein sequence ID" value="GER44640.1"/>
    <property type="molecule type" value="Genomic_DNA"/>
</dbReference>
<accession>A0A5A7QHN0</accession>
<keyword evidence="2" id="KW-0732">Signal</keyword>
<comment type="caution">
    <text evidence="3">The sequence shown here is derived from an EMBL/GenBank/DDBJ whole genome shotgun (WGS) entry which is preliminary data.</text>
</comment>
<dbReference type="PANTHER" id="PTHR37702:SF1">
    <property type="entry name" value="HYDROXYPROLINE-RICH GLYCOPROTEIN FAMILY PROTEIN"/>
    <property type="match status" value="1"/>
</dbReference>
<name>A0A5A7QHN0_STRAF</name>
<feature type="region of interest" description="Disordered" evidence="1">
    <location>
        <begin position="45"/>
        <end position="78"/>
    </location>
</feature>
<reference evidence="4" key="1">
    <citation type="journal article" date="2019" name="Curr. Biol.">
        <title>Genome Sequence of Striga asiatica Provides Insight into the Evolution of Plant Parasitism.</title>
        <authorList>
            <person name="Yoshida S."/>
            <person name="Kim S."/>
            <person name="Wafula E.K."/>
            <person name="Tanskanen J."/>
            <person name="Kim Y.M."/>
            <person name="Honaas L."/>
            <person name="Yang Z."/>
            <person name="Spallek T."/>
            <person name="Conn C.E."/>
            <person name="Ichihashi Y."/>
            <person name="Cheong K."/>
            <person name="Cui S."/>
            <person name="Der J.P."/>
            <person name="Gundlach H."/>
            <person name="Jiao Y."/>
            <person name="Hori C."/>
            <person name="Ishida J.K."/>
            <person name="Kasahara H."/>
            <person name="Kiba T."/>
            <person name="Kim M.S."/>
            <person name="Koo N."/>
            <person name="Laohavisit A."/>
            <person name="Lee Y.H."/>
            <person name="Lumba S."/>
            <person name="McCourt P."/>
            <person name="Mortimer J.C."/>
            <person name="Mutuku J.M."/>
            <person name="Nomura T."/>
            <person name="Sasaki-Sekimoto Y."/>
            <person name="Seto Y."/>
            <person name="Wang Y."/>
            <person name="Wakatake T."/>
            <person name="Sakakibara H."/>
            <person name="Demura T."/>
            <person name="Yamaguchi S."/>
            <person name="Yoneyama K."/>
            <person name="Manabe R.I."/>
            <person name="Nelson D.C."/>
            <person name="Schulman A.H."/>
            <person name="Timko M.P."/>
            <person name="dePamphilis C.W."/>
            <person name="Choi D."/>
            <person name="Shirasu K."/>
        </authorList>
    </citation>
    <scope>NUCLEOTIDE SEQUENCE [LARGE SCALE GENOMIC DNA]</scope>
    <source>
        <strain evidence="4">cv. UVA1</strain>
    </source>
</reference>
<evidence type="ECO:0000313" key="3">
    <source>
        <dbReference type="EMBL" id="GER44640.1"/>
    </source>
</evidence>
<dbReference type="AlphaFoldDB" id="A0A5A7QHN0"/>
<organism evidence="3 4">
    <name type="scientific">Striga asiatica</name>
    <name type="common">Asiatic witchweed</name>
    <name type="synonym">Buchnera asiatica</name>
    <dbReference type="NCBI Taxonomy" id="4170"/>
    <lineage>
        <taxon>Eukaryota</taxon>
        <taxon>Viridiplantae</taxon>
        <taxon>Streptophyta</taxon>
        <taxon>Embryophyta</taxon>
        <taxon>Tracheophyta</taxon>
        <taxon>Spermatophyta</taxon>
        <taxon>Magnoliopsida</taxon>
        <taxon>eudicotyledons</taxon>
        <taxon>Gunneridae</taxon>
        <taxon>Pentapetalae</taxon>
        <taxon>asterids</taxon>
        <taxon>lamiids</taxon>
        <taxon>Lamiales</taxon>
        <taxon>Orobanchaceae</taxon>
        <taxon>Buchnereae</taxon>
        <taxon>Striga</taxon>
    </lineage>
</organism>
<keyword evidence="4" id="KW-1185">Reference proteome</keyword>